<feature type="signal peptide" evidence="1">
    <location>
        <begin position="1"/>
        <end position="22"/>
    </location>
</feature>
<organism evidence="2 3">
    <name type="scientific">Marichromatium bheemlicum</name>
    <dbReference type="NCBI Taxonomy" id="365339"/>
    <lineage>
        <taxon>Bacteria</taxon>
        <taxon>Pseudomonadati</taxon>
        <taxon>Pseudomonadota</taxon>
        <taxon>Gammaproteobacteria</taxon>
        <taxon>Chromatiales</taxon>
        <taxon>Chromatiaceae</taxon>
        <taxon>Marichromatium</taxon>
    </lineage>
</organism>
<accession>A0ABX1IBA3</accession>
<dbReference type="RefSeq" id="WP_168670922.1">
    <property type="nucleotide sequence ID" value="NZ_JAAXKX010000031.1"/>
</dbReference>
<protein>
    <submittedName>
        <fullName evidence="2">Uncharacterized protein</fullName>
    </submittedName>
</protein>
<evidence type="ECO:0000256" key="1">
    <source>
        <dbReference type="SAM" id="SignalP"/>
    </source>
</evidence>
<keyword evidence="3" id="KW-1185">Reference proteome</keyword>
<gene>
    <name evidence="2" type="ORF">HF203_15110</name>
</gene>
<name>A0ABX1IBA3_9GAMM</name>
<dbReference type="Proteomes" id="UP000740754">
    <property type="component" value="Unassembled WGS sequence"/>
</dbReference>
<reference evidence="2 3" key="1">
    <citation type="submission" date="2020-04" db="EMBL/GenBank/DDBJ databases">
        <title>Draft Whole-Genome sequence of Marichromatium bheemlicum DSM 18632, type strain.</title>
        <authorList>
            <person name="Kyndt J.A."/>
            <person name="Meyer T.E."/>
        </authorList>
    </citation>
    <scope>NUCLEOTIDE SEQUENCE [LARGE SCALE GENOMIC DNA]</scope>
    <source>
        <strain evidence="2 3">DSM 18632</strain>
    </source>
</reference>
<keyword evidence="1" id="KW-0732">Signal</keyword>
<proteinExistence type="predicted"/>
<sequence length="264" mass="25956">MKPYPLALAISLALSSTGVAFAQVDRAAPGVGVELPTPAQLEQASAAGAEALDQLLSQVLQAGPSAGQAQIVDRILQNLVRANPALAARAAVRIAAQANTLAAIQPLVALQLAQSASQALSEPRVLAVADPAVTGNAVVSLASTTAQASAAAGSAGAAIAEQVMGQIDGLAANDALVAATPDLGDQVLLAQINPGDFATAAGGDEEPLAPVDDFVTAAGGDEDPLDALDAIGGDVADELAATDDILEQAETPLDTVTPASPATL</sequence>
<dbReference type="EMBL" id="JAAXKX010000031">
    <property type="protein sequence ID" value="NKN34548.1"/>
    <property type="molecule type" value="Genomic_DNA"/>
</dbReference>
<comment type="caution">
    <text evidence="2">The sequence shown here is derived from an EMBL/GenBank/DDBJ whole genome shotgun (WGS) entry which is preliminary data.</text>
</comment>
<evidence type="ECO:0000313" key="3">
    <source>
        <dbReference type="Proteomes" id="UP000740754"/>
    </source>
</evidence>
<evidence type="ECO:0000313" key="2">
    <source>
        <dbReference type="EMBL" id="NKN34548.1"/>
    </source>
</evidence>
<feature type="chain" id="PRO_5046443107" evidence="1">
    <location>
        <begin position="23"/>
        <end position="264"/>
    </location>
</feature>